<name>A0A4U6T4D7_SETVI</name>
<feature type="chain" id="PRO_5020530236" evidence="2">
    <location>
        <begin position="32"/>
        <end position="222"/>
    </location>
</feature>
<dbReference type="Proteomes" id="UP000298652">
    <property type="component" value="Chromosome 9"/>
</dbReference>
<proteinExistence type="predicted"/>
<protein>
    <submittedName>
        <fullName evidence="3">Uncharacterized protein</fullName>
    </submittedName>
</protein>
<accession>A0A4U6T4D7</accession>
<feature type="compositionally biased region" description="Basic and acidic residues" evidence="1">
    <location>
        <begin position="144"/>
        <end position="156"/>
    </location>
</feature>
<keyword evidence="4" id="KW-1185">Reference proteome</keyword>
<dbReference type="AlphaFoldDB" id="A0A4U6T4D7"/>
<reference evidence="3" key="1">
    <citation type="submission" date="2019-03" db="EMBL/GenBank/DDBJ databases">
        <title>WGS assembly of Setaria viridis.</title>
        <authorList>
            <person name="Huang P."/>
            <person name="Jenkins J."/>
            <person name="Grimwood J."/>
            <person name="Barry K."/>
            <person name="Healey A."/>
            <person name="Mamidi S."/>
            <person name="Sreedasyam A."/>
            <person name="Shu S."/>
            <person name="Feldman M."/>
            <person name="Wu J."/>
            <person name="Yu Y."/>
            <person name="Chen C."/>
            <person name="Johnson J."/>
            <person name="Rokhsar D."/>
            <person name="Baxter I."/>
            <person name="Schmutz J."/>
            <person name="Brutnell T."/>
            <person name="Kellogg E."/>
        </authorList>
    </citation>
    <scope>NUCLEOTIDE SEQUENCE [LARGE SCALE GENOMIC DNA]</scope>
</reference>
<feature type="signal peptide" evidence="2">
    <location>
        <begin position="1"/>
        <end position="31"/>
    </location>
</feature>
<organism evidence="3 4">
    <name type="scientific">Setaria viridis</name>
    <name type="common">Green bristlegrass</name>
    <name type="synonym">Setaria italica subsp. viridis</name>
    <dbReference type="NCBI Taxonomy" id="4556"/>
    <lineage>
        <taxon>Eukaryota</taxon>
        <taxon>Viridiplantae</taxon>
        <taxon>Streptophyta</taxon>
        <taxon>Embryophyta</taxon>
        <taxon>Tracheophyta</taxon>
        <taxon>Spermatophyta</taxon>
        <taxon>Magnoliopsida</taxon>
        <taxon>Liliopsida</taxon>
        <taxon>Poales</taxon>
        <taxon>Poaceae</taxon>
        <taxon>PACMAD clade</taxon>
        <taxon>Panicoideae</taxon>
        <taxon>Panicodae</taxon>
        <taxon>Paniceae</taxon>
        <taxon>Cenchrinae</taxon>
        <taxon>Setaria</taxon>
    </lineage>
</organism>
<evidence type="ECO:0000256" key="1">
    <source>
        <dbReference type="SAM" id="MobiDB-lite"/>
    </source>
</evidence>
<dbReference type="EMBL" id="CM016560">
    <property type="protein sequence ID" value="TKV91716.1"/>
    <property type="molecule type" value="Genomic_DNA"/>
</dbReference>
<evidence type="ECO:0000313" key="4">
    <source>
        <dbReference type="Proteomes" id="UP000298652"/>
    </source>
</evidence>
<feature type="region of interest" description="Disordered" evidence="1">
    <location>
        <begin position="93"/>
        <end position="222"/>
    </location>
</feature>
<dbReference type="Gramene" id="TKV91716">
    <property type="protein sequence ID" value="TKV91716"/>
    <property type="gene ID" value="SEVIR_9G115850v2"/>
</dbReference>
<sequence>MMMKRPAVLAALPLLLAICFVLFQAADGSRASPPEEPWEPAVPHHPVLRDEERHRHQHQHQHVDEELHQHLRVAEEAGTRPAGVDMEGAEGRAVRADGGGAAPSATTSARREDQGGAAKLRSAPPPLRLKLARRAVAGAPPVEGAERRAVRAHDGEDQGGAVKSRHLTASSSRSPPPPLRSADLARRVLAGAPAPPGEGAVDSAARSSCHSSDVHVGCPPHQ</sequence>
<evidence type="ECO:0000313" key="3">
    <source>
        <dbReference type="EMBL" id="TKV91716.1"/>
    </source>
</evidence>
<keyword evidence="2" id="KW-0732">Signal</keyword>
<evidence type="ECO:0000256" key="2">
    <source>
        <dbReference type="SAM" id="SignalP"/>
    </source>
</evidence>
<dbReference type="OMA" id="AHDGEDQ"/>
<gene>
    <name evidence="3" type="ORF">SEVIR_9G115850v2</name>
</gene>